<proteinExistence type="predicted"/>
<feature type="region of interest" description="Disordered" evidence="1">
    <location>
        <begin position="692"/>
        <end position="715"/>
    </location>
</feature>
<sequence length="770" mass="80814">MPSLTSQLAARLAAFERGDDSPLRDDRTLAEISVLARQIPDPDTPGVPDTAGIPDVPGVSDVPGVRDTLGAPDAPGVAGPGAALALAATVLVTRHQLAGVHTVAGDAEGLAAVALYRRAAGYGAAIPDGVAVISAGSWETVAGAWAAAAADLLERAFHDGDAGSRDQAIRLLYAVDIVTPPDEIRPAQASNLAAALSARYEAGRRRFRWEIDEAVRFACFGTLPPPDADPEAASRLSTLSLVLNRRFNGLRDPADLDAAIDAGRAAADATGRAEPLRARYLTNLAMTLTDRFELTGRITDLDEAREHARAAVDGPMPGTDRVAVLSNAGVVSNTHAQYTGDPGSLAMTVDVLTRAVEACGPQHPLRARCLANLSSALVTRYDMFGALADIDTAVDAAREAASATGPEHPNLASRWTNLGTAARIRYLRTQEPADLDTAVDAARRAAAASADHPGARRTIHLSNLGTALLTRFEVSGGHADLDEAIAAHTGAADAAEENLDVTVHATALHNLARAHAFAWRARHDPAALALAQATARRAVARAPATHPDRPLYLTEYATYLLETPPGTAAVPSDAAGHASRRDSGRDPRREPGRRPPRSEVARIVAPRAEAVRALREAAGVMTAPADTRIRAARRLARLEAGMGRWGPAAEVLTGAVELLARAAWPGVERPDQEHRLRQVTGLASDAAAARLTDEEREHAVEPGEGVRATEPPRRGRAVELLEQGRGVLHGQMLDRRADLAALEGRVPALAARLREVAAGLDAAAGDMPLP</sequence>
<dbReference type="Proteomes" id="UP001596137">
    <property type="component" value="Unassembled WGS sequence"/>
</dbReference>
<reference evidence="3" key="1">
    <citation type="journal article" date="2019" name="Int. J. Syst. Evol. Microbiol.">
        <title>The Global Catalogue of Microorganisms (GCM) 10K type strain sequencing project: providing services to taxonomists for standard genome sequencing and annotation.</title>
        <authorList>
            <consortium name="The Broad Institute Genomics Platform"/>
            <consortium name="The Broad Institute Genome Sequencing Center for Infectious Disease"/>
            <person name="Wu L."/>
            <person name="Ma J."/>
        </authorList>
    </citation>
    <scope>NUCLEOTIDE SEQUENCE [LARGE SCALE GENOMIC DNA]</scope>
    <source>
        <strain evidence="3">JCM 30346</strain>
    </source>
</reference>
<feature type="compositionally biased region" description="Basic and acidic residues" evidence="1">
    <location>
        <begin position="692"/>
        <end position="701"/>
    </location>
</feature>
<dbReference type="InterPro" id="IPR011990">
    <property type="entry name" value="TPR-like_helical_dom_sf"/>
</dbReference>
<evidence type="ECO:0000313" key="3">
    <source>
        <dbReference type="Proteomes" id="UP001596137"/>
    </source>
</evidence>
<protein>
    <recommendedName>
        <fullName evidence="4">Tetratricopeptide repeat protein</fullName>
    </recommendedName>
</protein>
<feature type="compositionally biased region" description="Basic and acidic residues" evidence="1">
    <location>
        <begin position="579"/>
        <end position="598"/>
    </location>
</feature>
<evidence type="ECO:0008006" key="4">
    <source>
        <dbReference type="Google" id="ProtNLM"/>
    </source>
</evidence>
<evidence type="ECO:0000256" key="1">
    <source>
        <dbReference type="SAM" id="MobiDB-lite"/>
    </source>
</evidence>
<organism evidence="2 3">
    <name type="scientific">Sphaerisporangium aureirubrum</name>
    <dbReference type="NCBI Taxonomy" id="1544736"/>
    <lineage>
        <taxon>Bacteria</taxon>
        <taxon>Bacillati</taxon>
        <taxon>Actinomycetota</taxon>
        <taxon>Actinomycetes</taxon>
        <taxon>Streptosporangiales</taxon>
        <taxon>Streptosporangiaceae</taxon>
        <taxon>Sphaerisporangium</taxon>
    </lineage>
</organism>
<dbReference type="Gene3D" id="1.25.40.10">
    <property type="entry name" value="Tetratricopeptide repeat domain"/>
    <property type="match status" value="1"/>
</dbReference>
<dbReference type="EMBL" id="JBHSRF010000019">
    <property type="protein sequence ID" value="MFC6082638.1"/>
    <property type="molecule type" value="Genomic_DNA"/>
</dbReference>
<name>A0ABW1NIB5_9ACTN</name>
<dbReference type="RefSeq" id="WP_380753136.1">
    <property type="nucleotide sequence ID" value="NZ_JBHSRF010000019.1"/>
</dbReference>
<evidence type="ECO:0000313" key="2">
    <source>
        <dbReference type="EMBL" id="MFC6082638.1"/>
    </source>
</evidence>
<gene>
    <name evidence="2" type="ORF">ACFP1K_15830</name>
</gene>
<accession>A0ABW1NIB5</accession>
<comment type="caution">
    <text evidence="2">The sequence shown here is derived from an EMBL/GenBank/DDBJ whole genome shotgun (WGS) entry which is preliminary data.</text>
</comment>
<feature type="region of interest" description="Disordered" evidence="1">
    <location>
        <begin position="564"/>
        <end position="598"/>
    </location>
</feature>
<keyword evidence="3" id="KW-1185">Reference proteome</keyword>